<accession>A0A9P6W7U2</accession>
<dbReference type="PANTHER" id="PTHR39398:SF1">
    <property type="entry name" value="CSN8_PSMD8_EIF3K DOMAIN-CONTAINING PROTEIN"/>
    <property type="match status" value="1"/>
</dbReference>
<protein>
    <submittedName>
        <fullName evidence="2">Uncharacterized protein</fullName>
    </submittedName>
</protein>
<feature type="region of interest" description="Disordered" evidence="1">
    <location>
        <begin position="1"/>
        <end position="37"/>
    </location>
</feature>
<feature type="region of interest" description="Disordered" evidence="1">
    <location>
        <begin position="406"/>
        <end position="426"/>
    </location>
</feature>
<feature type="region of interest" description="Disordered" evidence="1">
    <location>
        <begin position="147"/>
        <end position="170"/>
    </location>
</feature>
<proteinExistence type="predicted"/>
<dbReference type="EMBL" id="PUHQ01000010">
    <property type="protein sequence ID" value="KAG0665219.1"/>
    <property type="molecule type" value="Genomic_DNA"/>
</dbReference>
<sequence length="447" mass="49448">MRVIHHSRDPSTGKVERQLVPVQPRNRGGDHKRERPDHFEMLLSPSRGVQDDESSLRNPQVQEQFRAHLRTKMHTWAAGPRRRASRQEELATILLDFRELQVLSDRFGTPPVYEASVLLALANSNEPQLASALPHLVMTLYPSHLTSLDPSSSKDPVNQPSTRSGDQSSIASRLADLSLSSPHKNAAADSAHRAFFVALHLLHSSLLPAESAAPQSVAGGETTASSGPPPASSCLPAFEAALSANRLTIPSTRTASSPTAEGRPYSHHPDPHLDFLLRLRLALEANSYADLAANLLSLEAIPSPPASILAHLSELHLSSPSRQQDERFNPLATLLRTFVPRLRQNRIWPVVQRAYRFPPDATEWLGSLLLFEFEVEFELLENARAREEEEGAKVDRGARPVVQVAEEWDADESEDEAERGARAAQRGRIRTEAARRAAAWVVERSKK</sequence>
<keyword evidence="3" id="KW-1185">Reference proteome</keyword>
<feature type="compositionally biased region" description="Basic and acidic residues" evidence="1">
    <location>
        <begin position="27"/>
        <end position="37"/>
    </location>
</feature>
<dbReference type="OrthoDB" id="2100128at2759"/>
<feature type="compositionally biased region" description="Basic and acidic residues" evidence="1">
    <location>
        <begin position="1"/>
        <end position="17"/>
    </location>
</feature>
<comment type="caution">
    <text evidence="2">The sequence shown here is derived from an EMBL/GenBank/DDBJ whole genome shotgun (WGS) entry which is preliminary data.</text>
</comment>
<evidence type="ECO:0000313" key="2">
    <source>
        <dbReference type="EMBL" id="KAG0665219.1"/>
    </source>
</evidence>
<feature type="compositionally biased region" description="Acidic residues" evidence="1">
    <location>
        <begin position="406"/>
        <end position="417"/>
    </location>
</feature>
<evidence type="ECO:0000256" key="1">
    <source>
        <dbReference type="SAM" id="MobiDB-lite"/>
    </source>
</evidence>
<name>A0A9P6W7U2_RHOMI</name>
<dbReference type="PANTHER" id="PTHR39398">
    <property type="entry name" value="YALI0F14311P"/>
    <property type="match status" value="1"/>
</dbReference>
<dbReference type="AlphaFoldDB" id="A0A9P6W7U2"/>
<reference evidence="2 3" key="1">
    <citation type="submission" date="2020-11" db="EMBL/GenBank/DDBJ databases">
        <title>Kefir isolates.</title>
        <authorList>
            <person name="Marcisauskas S."/>
            <person name="Kim Y."/>
            <person name="Blasche S."/>
        </authorList>
    </citation>
    <scope>NUCLEOTIDE SEQUENCE [LARGE SCALE GENOMIC DNA]</scope>
    <source>
        <strain evidence="2 3">KR</strain>
    </source>
</reference>
<feature type="region of interest" description="Disordered" evidence="1">
    <location>
        <begin position="213"/>
        <end position="232"/>
    </location>
</feature>
<feature type="compositionally biased region" description="Polar residues" evidence="1">
    <location>
        <begin position="248"/>
        <end position="259"/>
    </location>
</feature>
<organism evidence="2 3">
    <name type="scientific">Rhodotorula mucilaginosa</name>
    <name type="common">Yeast</name>
    <name type="synonym">Rhodotorula rubra</name>
    <dbReference type="NCBI Taxonomy" id="5537"/>
    <lineage>
        <taxon>Eukaryota</taxon>
        <taxon>Fungi</taxon>
        <taxon>Dikarya</taxon>
        <taxon>Basidiomycota</taxon>
        <taxon>Pucciniomycotina</taxon>
        <taxon>Microbotryomycetes</taxon>
        <taxon>Sporidiobolales</taxon>
        <taxon>Sporidiobolaceae</taxon>
        <taxon>Rhodotorula</taxon>
    </lineage>
</organism>
<feature type="region of interest" description="Disordered" evidence="1">
    <location>
        <begin position="248"/>
        <end position="267"/>
    </location>
</feature>
<evidence type="ECO:0000313" key="3">
    <source>
        <dbReference type="Proteomes" id="UP000777482"/>
    </source>
</evidence>
<gene>
    <name evidence="2" type="ORF">C6P46_000318</name>
</gene>
<dbReference type="Proteomes" id="UP000777482">
    <property type="component" value="Unassembled WGS sequence"/>
</dbReference>